<organism evidence="4 5">
    <name type="scientific">Lentithecium fluviatile CBS 122367</name>
    <dbReference type="NCBI Taxonomy" id="1168545"/>
    <lineage>
        <taxon>Eukaryota</taxon>
        <taxon>Fungi</taxon>
        <taxon>Dikarya</taxon>
        <taxon>Ascomycota</taxon>
        <taxon>Pezizomycotina</taxon>
        <taxon>Dothideomycetes</taxon>
        <taxon>Pleosporomycetidae</taxon>
        <taxon>Pleosporales</taxon>
        <taxon>Massarineae</taxon>
        <taxon>Lentitheciaceae</taxon>
        <taxon>Lentithecium</taxon>
    </lineage>
</organism>
<keyword evidence="2" id="KW-1133">Transmembrane helix</keyword>
<name>A0A6G1J587_9PLEO</name>
<evidence type="ECO:0008006" key="6">
    <source>
        <dbReference type="Google" id="ProtNLM"/>
    </source>
</evidence>
<evidence type="ECO:0000256" key="3">
    <source>
        <dbReference type="SAM" id="SignalP"/>
    </source>
</evidence>
<gene>
    <name evidence="4" type="ORF">K458DRAFT_388252</name>
</gene>
<keyword evidence="5" id="KW-1185">Reference proteome</keyword>
<keyword evidence="3" id="KW-0732">Signal</keyword>
<sequence length="308" mass="33024">MQFSLALLPLLSIGFRQVEAQGPTHLYIDQVPLYSSLRPCVQGRISAIVRAQASGCGDNTQLTSFACFCIDSSSEYASIISTAVLSDCGRDVAPTTTSDNGSVRTTTNIIGNVAGRVRAREMTATSAPTPTGAAPRRVMSALEVFDSYCAKSTELTRFQQPQTITITQSPQQTVLPASDPSPSAKPSSTIIAAVVISAILILIAAVAGILFFLHRRQKRNKQATDAVTVTTTTSSELSDDTAIREKDGDRGHRIELLGDQSRRVEMALEMKSAASVYEMYHPAVELDGSNGVEIPTGREQPSTKQGWI</sequence>
<feature type="signal peptide" evidence="3">
    <location>
        <begin position="1"/>
        <end position="20"/>
    </location>
</feature>
<reference evidence="4" key="1">
    <citation type="journal article" date="2020" name="Stud. Mycol.">
        <title>101 Dothideomycetes genomes: a test case for predicting lifestyles and emergence of pathogens.</title>
        <authorList>
            <person name="Haridas S."/>
            <person name="Albert R."/>
            <person name="Binder M."/>
            <person name="Bloem J."/>
            <person name="Labutti K."/>
            <person name="Salamov A."/>
            <person name="Andreopoulos B."/>
            <person name="Baker S."/>
            <person name="Barry K."/>
            <person name="Bills G."/>
            <person name="Bluhm B."/>
            <person name="Cannon C."/>
            <person name="Castanera R."/>
            <person name="Culley D."/>
            <person name="Daum C."/>
            <person name="Ezra D."/>
            <person name="Gonzalez J."/>
            <person name="Henrissat B."/>
            <person name="Kuo A."/>
            <person name="Liang C."/>
            <person name="Lipzen A."/>
            <person name="Lutzoni F."/>
            <person name="Magnuson J."/>
            <person name="Mondo S."/>
            <person name="Nolan M."/>
            <person name="Ohm R."/>
            <person name="Pangilinan J."/>
            <person name="Park H.-J."/>
            <person name="Ramirez L."/>
            <person name="Alfaro M."/>
            <person name="Sun H."/>
            <person name="Tritt A."/>
            <person name="Yoshinaga Y."/>
            <person name="Zwiers L.-H."/>
            <person name="Turgeon B."/>
            <person name="Goodwin S."/>
            <person name="Spatafora J."/>
            <person name="Crous P."/>
            <person name="Grigoriev I."/>
        </authorList>
    </citation>
    <scope>NUCLEOTIDE SEQUENCE</scope>
    <source>
        <strain evidence="4">CBS 122367</strain>
    </source>
</reference>
<feature type="region of interest" description="Disordered" evidence="1">
    <location>
        <begin position="288"/>
        <end position="308"/>
    </location>
</feature>
<proteinExistence type="predicted"/>
<accession>A0A6G1J587</accession>
<evidence type="ECO:0000313" key="5">
    <source>
        <dbReference type="Proteomes" id="UP000799291"/>
    </source>
</evidence>
<feature type="chain" id="PRO_5026309741" description="Extracellular membrane protein CFEM domain-containing protein" evidence="3">
    <location>
        <begin position="21"/>
        <end position="308"/>
    </location>
</feature>
<dbReference type="AlphaFoldDB" id="A0A6G1J587"/>
<dbReference type="CDD" id="cd12087">
    <property type="entry name" value="TM_EGFR-like"/>
    <property type="match status" value="1"/>
</dbReference>
<keyword evidence="2" id="KW-0812">Transmembrane</keyword>
<evidence type="ECO:0000256" key="2">
    <source>
        <dbReference type="SAM" id="Phobius"/>
    </source>
</evidence>
<evidence type="ECO:0000313" key="4">
    <source>
        <dbReference type="EMBL" id="KAF2685371.1"/>
    </source>
</evidence>
<feature type="transmembrane region" description="Helical" evidence="2">
    <location>
        <begin position="190"/>
        <end position="213"/>
    </location>
</feature>
<dbReference type="OrthoDB" id="3794517at2759"/>
<protein>
    <recommendedName>
        <fullName evidence="6">Extracellular membrane protein CFEM domain-containing protein</fullName>
    </recommendedName>
</protein>
<evidence type="ECO:0000256" key="1">
    <source>
        <dbReference type="SAM" id="MobiDB-lite"/>
    </source>
</evidence>
<feature type="compositionally biased region" description="Polar residues" evidence="1">
    <location>
        <begin position="299"/>
        <end position="308"/>
    </location>
</feature>
<dbReference type="Proteomes" id="UP000799291">
    <property type="component" value="Unassembled WGS sequence"/>
</dbReference>
<dbReference type="EMBL" id="MU005579">
    <property type="protein sequence ID" value="KAF2685371.1"/>
    <property type="molecule type" value="Genomic_DNA"/>
</dbReference>
<keyword evidence="2" id="KW-0472">Membrane</keyword>